<evidence type="ECO:0000313" key="23">
    <source>
        <dbReference type="Proteomes" id="UP001139971"/>
    </source>
</evidence>
<evidence type="ECO:0000256" key="13">
    <source>
        <dbReference type="ARBA" id="ARBA00023268"/>
    </source>
</evidence>
<feature type="binding site" evidence="18">
    <location>
        <begin position="136"/>
        <end position="142"/>
    </location>
    <ligand>
        <name>(6S)-NADPHX</name>
        <dbReference type="ChEBI" id="CHEBI:64076"/>
    </ligand>
</feature>
<dbReference type="GO" id="GO:0052856">
    <property type="term" value="F:NAD(P)HX epimerase activity"/>
    <property type="evidence" value="ECO:0007669"/>
    <property type="project" value="UniProtKB-UniRule"/>
</dbReference>
<comment type="function">
    <text evidence="17">Catalyzes the dehydration of the S-form of NAD(P)HX at the expense of ADP, which is converted to AMP. Together with NAD(P)HX epimerase, which catalyzes the epimerization of the S- and R-forms, the enzyme allows the repair of both epimers of NAD(P)HX, a damaged form of NAD(P)H that is a result of enzymatic or heat-dependent hydration.</text>
</comment>
<evidence type="ECO:0000256" key="4">
    <source>
        <dbReference type="ARBA" id="ARBA00009524"/>
    </source>
</evidence>
<keyword evidence="11 18" id="KW-0413">Isomerase</keyword>
<dbReference type="AlphaFoldDB" id="A0A9X4BI23"/>
<dbReference type="GO" id="GO:0046496">
    <property type="term" value="P:nicotinamide nucleotide metabolic process"/>
    <property type="evidence" value="ECO:0007669"/>
    <property type="project" value="UniProtKB-UniRule"/>
</dbReference>
<comment type="catalytic activity">
    <reaction evidence="1 18 19">
        <text>(6R)-NADHX = (6S)-NADHX</text>
        <dbReference type="Rhea" id="RHEA:32215"/>
        <dbReference type="ChEBI" id="CHEBI:64074"/>
        <dbReference type="ChEBI" id="CHEBI:64075"/>
        <dbReference type="EC" id="5.1.99.6"/>
    </reaction>
</comment>
<dbReference type="EC" id="4.2.1.136" evidence="19"/>
<evidence type="ECO:0000256" key="15">
    <source>
        <dbReference type="ARBA" id="ARBA00048238"/>
    </source>
</evidence>
<dbReference type="Proteomes" id="UP001139971">
    <property type="component" value="Unassembled WGS sequence"/>
</dbReference>
<evidence type="ECO:0000256" key="9">
    <source>
        <dbReference type="ARBA" id="ARBA00022958"/>
    </source>
</evidence>
<dbReference type="PANTHER" id="PTHR12592:SF0">
    <property type="entry name" value="ATP-DEPENDENT (S)-NAD(P)H-HYDRATE DEHYDRATASE"/>
    <property type="match status" value="1"/>
</dbReference>
<evidence type="ECO:0000256" key="11">
    <source>
        <dbReference type="ARBA" id="ARBA00023235"/>
    </source>
</evidence>
<dbReference type="GO" id="GO:0046872">
    <property type="term" value="F:metal ion binding"/>
    <property type="evidence" value="ECO:0007669"/>
    <property type="project" value="UniProtKB-UniRule"/>
</dbReference>
<keyword evidence="6 17" id="KW-0547">Nucleotide-binding</keyword>
<proteinExistence type="inferred from homology"/>
<evidence type="ECO:0000256" key="3">
    <source>
        <dbReference type="ARBA" id="ARBA00006001"/>
    </source>
</evidence>
<comment type="similarity">
    <text evidence="4 19">In the C-terminal section; belongs to the NnrD/CARKD family.</text>
</comment>
<feature type="binding site" evidence="18">
    <location>
        <position position="168"/>
    </location>
    <ligand>
        <name>K(+)</name>
        <dbReference type="ChEBI" id="CHEBI:29103"/>
    </ligand>
</feature>
<dbReference type="PANTHER" id="PTHR12592">
    <property type="entry name" value="ATP-DEPENDENT (S)-NAD(P)H-HYDRATE DEHYDRATASE FAMILY MEMBER"/>
    <property type="match status" value="1"/>
</dbReference>
<evidence type="ECO:0000259" key="21">
    <source>
        <dbReference type="PROSITE" id="PS51385"/>
    </source>
</evidence>
<comment type="similarity">
    <text evidence="18">Belongs to the NnrE/AIBP family.</text>
</comment>
<dbReference type="Pfam" id="PF01256">
    <property type="entry name" value="Carb_kinase"/>
    <property type="match status" value="1"/>
</dbReference>
<evidence type="ECO:0000313" key="22">
    <source>
        <dbReference type="EMBL" id="MDC8011787.1"/>
    </source>
</evidence>
<comment type="similarity">
    <text evidence="3 19">In the N-terminal section; belongs to the NnrE/AIBP family.</text>
</comment>
<comment type="catalytic activity">
    <reaction evidence="2 18 19">
        <text>(6R)-NADPHX = (6S)-NADPHX</text>
        <dbReference type="Rhea" id="RHEA:32227"/>
        <dbReference type="ChEBI" id="CHEBI:64076"/>
        <dbReference type="ChEBI" id="CHEBI:64077"/>
        <dbReference type="EC" id="5.1.99.6"/>
    </reaction>
</comment>
<protein>
    <recommendedName>
        <fullName evidence="19">Bifunctional NAD(P)H-hydrate repair enzyme</fullName>
    </recommendedName>
    <alternativeName>
        <fullName evidence="19">Nicotinamide nucleotide repair protein</fullName>
    </alternativeName>
    <domain>
        <recommendedName>
            <fullName evidence="19">ADP-dependent (S)-NAD(P)H-hydrate dehydratase</fullName>
            <ecNumber evidence="19">4.2.1.136</ecNumber>
        </recommendedName>
        <alternativeName>
            <fullName evidence="19">ADP-dependent NAD(P)HX dehydratase</fullName>
        </alternativeName>
    </domain>
    <domain>
        <recommendedName>
            <fullName evidence="19">NAD(P)H-hydrate epimerase</fullName>
            <ecNumber evidence="19">5.1.99.6</ecNumber>
        </recommendedName>
    </domain>
</protein>
<comment type="caution">
    <text evidence="18">Lacks conserved residue(s) required for the propagation of feature annotation.</text>
</comment>
<accession>A0A9X4BI23</accession>
<comment type="catalytic activity">
    <reaction evidence="16 17 19">
        <text>(6S)-NADPHX + ADP = AMP + phosphate + NADPH + H(+)</text>
        <dbReference type="Rhea" id="RHEA:32235"/>
        <dbReference type="ChEBI" id="CHEBI:15378"/>
        <dbReference type="ChEBI" id="CHEBI:43474"/>
        <dbReference type="ChEBI" id="CHEBI:57783"/>
        <dbReference type="ChEBI" id="CHEBI:64076"/>
        <dbReference type="ChEBI" id="CHEBI:456215"/>
        <dbReference type="ChEBI" id="CHEBI:456216"/>
        <dbReference type="EC" id="4.2.1.136"/>
    </reaction>
</comment>
<dbReference type="EMBL" id="JAOVZO020000003">
    <property type="protein sequence ID" value="MDC8011787.1"/>
    <property type="molecule type" value="Genomic_DNA"/>
</dbReference>
<comment type="function">
    <text evidence="14 19">Bifunctional enzyme that catalyzes the epimerization of the S- and R-forms of NAD(P)HX and the dehydration of the S-form of NAD(P)HX at the expense of ADP, which is converted to AMP. This allows the repair of both epimers of NAD(P)HX, a damaged form of NAD(P)H that is a result of enzymatic or heat-dependent hydration.</text>
</comment>
<evidence type="ECO:0000256" key="17">
    <source>
        <dbReference type="HAMAP-Rule" id="MF_01965"/>
    </source>
</evidence>
<dbReference type="HAMAP" id="MF_01965">
    <property type="entry name" value="NADHX_dehydratase"/>
    <property type="match status" value="1"/>
</dbReference>
<evidence type="ECO:0000259" key="20">
    <source>
        <dbReference type="PROSITE" id="PS51383"/>
    </source>
</evidence>
<evidence type="ECO:0000256" key="7">
    <source>
        <dbReference type="ARBA" id="ARBA00022840"/>
    </source>
</evidence>
<comment type="function">
    <text evidence="18">Catalyzes the epimerization of the S- and R-forms of NAD(P)HX, a damaged form of NAD(P)H that is a result of enzymatic or heat-dependent hydration. This is a prerequisite for the S-specific NAD(P)H-hydrate dehydratase to allow the repair of both epimers of NAD(P)HX.</text>
</comment>
<dbReference type="Gene3D" id="3.40.50.10260">
    <property type="entry name" value="YjeF N-terminal domain"/>
    <property type="match status" value="1"/>
</dbReference>
<dbReference type="GO" id="GO:0110051">
    <property type="term" value="P:metabolite repair"/>
    <property type="evidence" value="ECO:0007669"/>
    <property type="project" value="TreeGrafter"/>
</dbReference>
<evidence type="ECO:0000256" key="1">
    <source>
        <dbReference type="ARBA" id="ARBA00000013"/>
    </source>
</evidence>
<feature type="domain" description="YjeF N-terminal" evidence="21">
    <location>
        <begin position="21"/>
        <end position="222"/>
    </location>
</feature>
<evidence type="ECO:0000256" key="19">
    <source>
        <dbReference type="PIRNR" id="PIRNR017184"/>
    </source>
</evidence>
<dbReference type="NCBIfam" id="TIGR00197">
    <property type="entry name" value="yjeF_nterm"/>
    <property type="match status" value="1"/>
</dbReference>
<feature type="binding site" evidence="18">
    <location>
        <position position="165"/>
    </location>
    <ligand>
        <name>(6S)-NADPHX</name>
        <dbReference type="ChEBI" id="CHEBI:64076"/>
    </ligand>
</feature>
<feature type="binding site" evidence="17">
    <location>
        <position position="441"/>
    </location>
    <ligand>
        <name>AMP</name>
        <dbReference type="ChEBI" id="CHEBI:456215"/>
    </ligand>
</feature>
<evidence type="ECO:0000256" key="6">
    <source>
        <dbReference type="ARBA" id="ARBA00022741"/>
    </source>
</evidence>
<comment type="cofactor">
    <cofactor evidence="17">
        <name>Mg(2+)</name>
        <dbReference type="ChEBI" id="CHEBI:18420"/>
    </cofactor>
</comment>
<dbReference type="SUPFAM" id="SSF64153">
    <property type="entry name" value="YjeF N-terminal domain-like"/>
    <property type="match status" value="1"/>
</dbReference>
<dbReference type="InterPro" id="IPR017953">
    <property type="entry name" value="Carbohydrate_kinase_pred_CS"/>
</dbReference>
<dbReference type="GO" id="GO:0052855">
    <property type="term" value="F:ADP-dependent NAD(P)H-hydrate dehydratase activity"/>
    <property type="evidence" value="ECO:0007669"/>
    <property type="project" value="UniProtKB-UniRule"/>
</dbReference>
<feature type="binding site" evidence="18">
    <location>
        <begin position="69"/>
        <end position="73"/>
    </location>
    <ligand>
        <name>(6S)-NADPHX</name>
        <dbReference type="ChEBI" id="CHEBI:64076"/>
    </ligand>
</feature>
<evidence type="ECO:0000256" key="14">
    <source>
        <dbReference type="ARBA" id="ARBA00025153"/>
    </source>
</evidence>
<sequence length="504" mass="51166">MSEPSPSIAPYTTALYTAAQMRRIDACAMARLDITGLALMQRAAAAAYETLRRRWPEARRIAVLCGPGKNGGDGYLVARLAREAGADAVVLALGQPRDADAMQARAIWQASGGRSVEFDSEASLPEADVYVDALFGTGLARALDGAAAAVVAALSQTRAPVLALDIPSGVDADTGAVPGVAVRADATVSFIGRKRGQATGAAIDHCGDVELAPLDLPDAVHAEEHAGAHLLRIEDLAPLVPARARNVHKGLYGHVLAIGGDAGMGGAIRLAAEAALRCGAGLVSVATRGEHVAPLLAARPELMVQTVGGPQELDPLLERATVLALGPGLGRRAWGHALWHRALDAGKPCVLDADGLNLLAEDARRFHGNAVLTPHPAEAARLLGVDTRAVQADRYSAALALAERYGAVVVLKGAGSLIAAPGRAIAVCPWGNPGMASGGMGDVLTGAVAALLAQGLAPYDAAVLGVGVHALAGDVAAAHGGAIGLVAGDLMPHLRAELNGLAHG</sequence>
<dbReference type="Gene3D" id="3.40.1190.20">
    <property type="match status" value="1"/>
</dbReference>
<dbReference type="PROSITE" id="PS51383">
    <property type="entry name" value="YJEF_C_3"/>
    <property type="match status" value="1"/>
</dbReference>
<dbReference type="HAMAP" id="MF_01966">
    <property type="entry name" value="NADHX_epimerase"/>
    <property type="match status" value="1"/>
</dbReference>
<feature type="binding site" evidence="17">
    <location>
        <position position="328"/>
    </location>
    <ligand>
        <name>(6S)-NADPHX</name>
        <dbReference type="ChEBI" id="CHEBI:64076"/>
    </ligand>
</feature>
<dbReference type="PROSITE" id="PS01050">
    <property type="entry name" value="YJEF_C_2"/>
    <property type="match status" value="1"/>
</dbReference>
<evidence type="ECO:0000256" key="2">
    <source>
        <dbReference type="ARBA" id="ARBA00000909"/>
    </source>
</evidence>
<dbReference type="InterPro" id="IPR000631">
    <property type="entry name" value="CARKD"/>
</dbReference>
<comment type="cofactor">
    <cofactor evidence="18 19">
        <name>K(+)</name>
        <dbReference type="ChEBI" id="CHEBI:29103"/>
    </cofactor>
    <text evidence="18 19">Binds 1 potassium ion per subunit.</text>
</comment>
<dbReference type="Pfam" id="PF03853">
    <property type="entry name" value="YjeF_N"/>
    <property type="match status" value="1"/>
</dbReference>
<dbReference type="PIRSF" id="PIRSF017184">
    <property type="entry name" value="Nnr"/>
    <property type="match status" value="1"/>
</dbReference>
<name>A0A9X4BI23_9GAMM</name>
<evidence type="ECO:0000256" key="18">
    <source>
        <dbReference type="HAMAP-Rule" id="MF_01966"/>
    </source>
</evidence>
<evidence type="ECO:0000256" key="5">
    <source>
        <dbReference type="ARBA" id="ARBA00022723"/>
    </source>
</evidence>
<comment type="catalytic activity">
    <reaction evidence="15 17 19">
        <text>(6S)-NADHX + ADP = AMP + phosphate + NADH + H(+)</text>
        <dbReference type="Rhea" id="RHEA:32223"/>
        <dbReference type="ChEBI" id="CHEBI:15378"/>
        <dbReference type="ChEBI" id="CHEBI:43474"/>
        <dbReference type="ChEBI" id="CHEBI:57945"/>
        <dbReference type="ChEBI" id="CHEBI:64074"/>
        <dbReference type="ChEBI" id="CHEBI:456215"/>
        <dbReference type="ChEBI" id="CHEBI:456216"/>
        <dbReference type="EC" id="4.2.1.136"/>
    </reaction>
</comment>
<keyword evidence="8 17" id="KW-0521">NADP</keyword>
<evidence type="ECO:0000256" key="10">
    <source>
        <dbReference type="ARBA" id="ARBA00023027"/>
    </source>
</evidence>
<gene>
    <name evidence="17" type="primary">nnrD</name>
    <name evidence="18" type="synonym">nnrE</name>
    <name evidence="22" type="ORF">OD750_004425</name>
</gene>
<comment type="caution">
    <text evidence="22">The sequence shown here is derived from an EMBL/GenBank/DDBJ whole genome shotgun (WGS) entry which is preliminary data.</text>
</comment>
<feature type="binding site" evidence="17">
    <location>
        <position position="442"/>
    </location>
    <ligand>
        <name>(6S)-NADPHX</name>
        <dbReference type="ChEBI" id="CHEBI:64076"/>
    </ligand>
</feature>
<dbReference type="InterPro" id="IPR029056">
    <property type="entry name" value="Ribokinase-like"/>
</dbReference>
<reference evidence="22" key="1">
    <citation type="submission" date="2023-02" db="EMBL/GenBank/DDBJ databases">
        <title>Tahibacter soli sp. nov. isolated from soil.</title>
        <authorList>
            <person name="Baek J.H."/>
            <person name="Lee J.K."/>
            <person name="Choi D.G."/>
            <person name="Jeon C.O."/>
        </authorList>
    </citation>
    <scope>NUCLEOTIDE SEQUENCE</scope>
    <source>
        <strain evidence="22">BL</strain>
    </source>
</reference>
<keyword evidence="5 18" id="KW-0479">Metal-binding</keyword>
<keyword evidence="7 17" id="KW-0067">ATP-binding</keyword>
<dbReference type="SUPFAM" id="SSF53613">
    <property type="entry name" value="Ribokinase-like"/>
    <property type="match status" value="1"/>
</dbReference>
<keyword evidence="10 17" id="KW-0520">NAD</keyword>
<feature type="binding site" evidence="17">
    <location>
        <position position="375"/>
    </location>
    <ligand>
        <name>(6S)-NADPHX</name>
        <dbReference type="ChEBI" id="CHEBI:64076"/>
    </ligand>
</feature>
<evidence type="ECO:0000256" key="8">
    <source>
        <dbReference type="ARBA" id="ARBA00022857"/>
    </source>
</evidence>
<feature type="binding site" evidence="18">
    <location>
        <position position="132"/>
    </location>
    <ligand>
        <name>K(+)</name>
        <dbReference type="ChEBI" id="CHEBI:29103"/>
    </ligand>
</feature>
<feature type="binding site" evidence="18">
    <location>
        <position position="70"/>
    </location>
    <ligand>
        <name>K(+)</name>
        <dbReference type="ChEBI" id="CHEBI:29103"/>
    </ligand>
</feature>
<dbReference type="InterPro" id="IPR030677">
    <property type="entry name" value="Nnr"/>
</dbReference>
<organism evidence="22 23">
    <name type="scientific">Tahibacter soli</name>
    <dbReference type="NCBI Taxonomy" id="2983605"/>
    <lineage>
        <taxon>Bacteria</taxon>
        <taxon>Pseudomonadati</taxon>
        <taxon>Pseudomonadota</taxon>
        <taxon>Gammaproteobacteria</taxon>
        <taxon>Lysobacterales</taxon>
        <taxon>Rhodanobacteraceae</taxon>
        <taxon>Tahibacter</taxon>
    </lineage>
</organism>
<dbReference type="InterPro" id="IPR036652">
    <property type="entry name" value="YjeF_N_dom_sf"/>
</dbReference>
<feature type="domain" description="YjeF C-terminal" evidence="20">
    <location>
        <begin position="232"/>
        <end position="501"/>
    </location>
</feature>
<dbReference type="RefSeq" id="WP_263545087.1">
    <property type="nucleotide sequence ID" value="NZ_JAOVZO020000003.1"/>
</dbReference>
<feature type="binding site" evidence="17">
    <location>
        <begin position="412"/>
        <end position="416"/>
    </location>
    <ligand>
        <name>AMP</name>
        <dbReference type="ChEBI" id="CHEBI:456215"/>
    </ligand>
</feature>
<dbReference type="CDD" id="cd01171">
    <property type="entry name" value="YXKO-related"/>
    <property type="match status" value="1"/>
</dbReference>
<dbReference type="PROSITE" id="PS51385">
    <property type="entry name" value="YJEF_N"/>
    <property type="match status" value="1"/>
</dbReference>
<dbReference type="NCBIfam" id="TIGR00196">
    <property type="entry name" value="yjeF_cterm"/>
    <property type="match status" value="1"/>
</dbReference>
<keyword evidence="9 18" id="KW-0630">Potassium</keyword>
<evidence type="ECO:0000256" key="12">
    <source>
        <dbReference type="ARBA" id="ARBA00023239"/>
    </source>
</evidence>
<dbReference type="EC" id="5.1.99.6" evidence="19"/>
<keyword evidence="13" id="KW-0511">Multifunctional enzyme</keyword>
<evidence type="ECO:0000256" key="16">
    <source>
        <dbReference type="ARBA" id="ARBA00049209"/>
    </source>
</evidence>
<keyword evidence="23" id="KW-1185">Reference proteome</keyword>
<dbReference type="InterPro" id="IPR004443">
    <property type="entry name" value="YjeF_N_dom"/>
</dbReference>
<dbReference type="GO" id="GO:0005524">
    <property type="term" value="F:ATP binding"/>
    <property type="evidence" value="ECO:0007669"/>
    <property type="project" value="UniProtKB-UniRule"/>
</dbReference>
<comment type="subunit">
    <text evidence="17">Homotetramer.</text>
</comment>
<comment type="similarity">
    <text evidence="17">Belongs to the NnrD/CARKD family.</text>
</comment>
<feature type="binding site" evidence="17">
    <location>
        <position position="267"/>
    </location>
    <ligand>
        <name>(6S)-NADPHX</name>
        <dbReference type="ChEBI" id="CHEBI:64076"/>
    </ligand>
</feature>
<keyword evidence="12 17" id="KW-0456">Lyase</keyword>